<evidence type="ECO:0000313" key="2">
    <source>
        <dbReference type="EMBL" id="MTD32408.1"/>
    </source>
</evidence>
<accession>A0A844GAZ5</accession>
<feature type="compositionally biased region" description="Basic and acidic residues" evidence="1">
    <location>
        <begin position="28"/>
        <end position="42"/>
    </location>
</feature>
<name>A0A844GAZ5_9NEIS</name>
<feature type="compositionally biased region" description="Polar residues" evidence="1">
    <location>
        <begin position="45"/>
        <end position="60"/>
    </location>
</feature>
<sequence>MAADDDATAYPPTIHVGNLKAVNMDIDIPPHDSDAEHQKWLKGDYSTSQPELQIDQEFQP</sequence>
<evidence type="ECO:0000313" key="3">
    <source>
        <dbReference type="Proteomes" id="UP000446658"/>
    </source>
</evidence>
<organism evidence="2 3">
    <name type="scientific">Paludibacterium denitrificans</name>
    <dbReference type="NCBI Taxonomy" id="2675226"/>
    <lineage>
        <taxon>Bacteria</taxon>
        <taxon>Pseudomonadati</taxon>
        <taxon>Pseudomonadota</taxon>
        <taxon>Betaproteobacteria</taxon>
        <taxon>Neisseriales</taxon>
        <taxon>Chromobacteriaceae</taxon>
        <taxon>Paludibacterium</taxon>
    </lineage>
</organism>
<feature type="region of interest" description="Disordered" evidence="1">
    <location>
        <begin position="28"/>
        <end position="60"/>
    </location>
</feature>
<keyword evidence="3" id="KW-1185">Reference proteome</keyword>
<protein>
    <submittedName>
        <fullName evidence="2">Uncharacterized protein</fullName>
    </submittedName>
</protein>
<reference evidence="2 3" key="1">
    <citation type="submission" date="2019-11" db="EMBL/GenBank/DDBJ databases">
        <title>Draft genome sequence of Paludibacterium sp. dN18-1.</title>
        <authorList>
            <person name="Im W.-T."/>
        </authorList>
    </citation>
    <scope>NUCLEOTIDE SEQUENCE [LARGE SCALE GENOMIC DNA]</scope>
    <source>
        <strain evidence="3">dN 18-1</strain>
    </source>
</reference>
<dbReference type="EMBL" id="WLYX01000001">
    <property type="protein sequence ID" value="MTD32408.1"/>
    <property type="molecule type" value="Genomic_DNA"/>
</dbReference>
<proteinExistence type="predicted"/>
<dbReference type="AlphaFoldDB" id="A0A844GAZ5"/>
<gene>
    <name evidence="2" type="ORF">GKE73_01230</name>
</gene>
<comment type="caution">
    <text evidence="2">The sequence shown here is derived from an EMBL/GenBank/DDBJ whole genome shotgun (WGS) entry which is preliminary data.</text>
</comment>
<evidence type="ECO:0000256" key="1">
    <source>
        <dbReference type="SAM" id="MobiDB-lite"/>
    </source>
</evidence>
<dbReference type="RefSeq" id="WP_230368816.1">
    <property type="nucleotide sequence ID" value="NZ_WLYX01000001.1"/>
</dbReference>
<dbReference type="Proteomes" id="UP000446658">
    <property type="component" value="Unassembled WGS sequence"/>
</dbReference>